<dbReference type="GO" id="GO:0003676">
    <property type="term" value="F:nucleic acid binding"/>
    <property type="evidence" value="ECO:0007669"/>
    <property type="project" value="InterPro"/>
</dbReference>
<accession>A0A412PFD6</accession>
<evidence type="ECO:0000313" key="5">
    <source>
        <dbReference type="Proteomes" id="UP000284731"/>
    </source>
</evidence>
<proteinExistence type="predicted"/>
<name>A0A412PFD6_9FIRM</name>
<protein>
    <recommendedName>
        <fullName evidence="3">HIRAN domain-containing protein</fullName>
    </recommendedName>
</protein>
<comment type="caution">
    <text evidence="4">The sequence shown here is derived from an EMBL/GenBank/DDBJ whole genome shotgun (WGS) entry which is preliminary data.</text>
</comment>
<evidence type="ECO:0000256" key="1">
    <source>
        <dbReference type="ARBA" id="ARBA00022723"/>
    </source>
</evidence>
<dbReference type="GO" id="GO:0016818">
    <property type="term" value="F:hydrolase activity, acting on acid anhydrides, in phosphorus-containing anhydrides"/>
    <property type="evidence" value="ECO:0007669"/>
    <property type="project" value="InterPro"/>
</dbReference>
<dbReference type="GO" id="GO:0008270">
    <property type="term" value="F:zinc ion binding"/>
    <property type="evidence" value="ECO:0007669"/>
    <property type="project" value="InterPro"/>
</dbReference>
<dbReference type="RefSeq" id="WP_006525199.1">
    <property type="nucleotide sequence ID" value="NZ_CABJCF010000002.1"/>
</dbReference>
<dbReference type="Proteomes" id="UP000284731">
    <property type="component" value="Unassembled WGS sequence"/>
</dbReference>
<organism evidence="4 5">
    <name type="scientific">Solobacterium moorei</name>
    <dbReference type="NCBI Taxonomy" id="102148"/>
    <lineage>
        <taxon>Bacteria</taxon>
        <taxon>Bacillati</taxon>
        <taxon>Bacillota</taxon>
        <taxon>Erysipelotrichia</taxon>
        <taxon>Erysipelotrichales</taxon>
        <taxon>Erysipelotrichaceae</taxon>
        <taxon>Solobacterium</taxon>
    </lineage>
</organism>
<reference evidence="4 5" key="1">
    <citation type="submission" date="2018-08" db="EMBL/GenBank/DDBJ databases">
        <title>A genome reference for cultivated species of the human gut microbiota.</title>
        <authorList>
            <person name="Zou Y."/>
            <person name="Xue W."/>
            <person name="Luo G."/>
        </authorList>
    </citation>
    <scope>NUCLEOTIDE SEQUENCE [LARGE SCALE GENOMIC DNA]</scope>
    <source>
        <strain evidence="4 5">AF18-46</strain>
    </source>
</reference>
<evidence type="ECO:0000313" key="4">
    <source>
        <dbReference type="EMBL" id="RGT56358.1"/>
    </source>
</evidence>
<dbReference type="Pfam" id="PF08797">
    <property type="entry name" value="HIRAN"/>
    <property type="match status" value="1"/>
</dbReference>
<dbReference type="EMBL" id="QRWX01000002">
    <property type="protein sequence ID" value="RGT56358.1"/>
    <property type="molecule type" value="Genomic_DNA"/>
</dbReference>
<dbReference type="Gene3D" id="3.30.70.2330">
    <property type="match status" value="1"/>
</dbReference>
<evidence type="ECO:0000256" key="2">
    <source>
        <dbReference type="ARBA" id="ARBA00022801"/>
    </source>
</evidence>
<keyword evidence="1" id="KW-0479">Metal-binding</keyword>
<dbReference type="AlphaFoldDB" id="A0A412PFD6"/>
<sequence>MKENDFITITNIKEYIEIGMIKIGEVLHLKKEPGNAYDMEAIMVENKNEIPIGHVANSVNSVAKGTHSAGYIYQSFKDSILCTVKFIYHDMIIAQLQSSYEEGKDMQN</sequence>
<evidence type="ECO:0000259" key="3">
    <source>
        <dbReference type="Pfam" id="PF08797"/>
    </source>
</evidence>
<keyword evidence="2" id="KW-0378">Hydrolase</keyword>
<dbReference type="InterPro" id="IPR014905">
    <property type="entry name" value="HIRAN"/>
</dbReference>
<feature type="domain" description="HIRAN" evidence="3">
    <location>
        <begin position="18"/>
        <end position="63"/>
    </location>
</feature>
<gene>
    <name evidence="4" type="ORF">DWX20_06010</name>
</gene>